<dbReference type="Proteomes" id="UP001180020">
    <property type="component" value="Unassembled WGS sequence"/>
</dbReference>
<evidence type="ECO:0000313" key="1">
    <source>
        <dbReference type="EMBL" id="KAK1310146.1"/>
    </source>
</evidence>
<protein>
    <submittedName>
        <fullName evidence="1">Uncharacterized protein</fullName>
    </submittedName>
</protein>
<sequence>MRASPQNPLKTRLHRHRLMRASPHRPESLSKTHLHRLRPMRPWTPRRQLLNLLRRPKV</sequence>
<proteinExistence type="predicted"/>
<reference evidence="1" key="2">
    <citation type="submission" date="2023-06" db="EMBL/GenBank/DDBJ databases">
        <authorList>
            <person name="Ma L."/>
            <person name="Liu K.-W."/>
            <person name="Li Z."/>
            <person name="Hsiao Y.-Y."/>
            <person name="Qi Y."/>
            <person name="Fu T."/>
            <person name="Tang G."/>
            <person name="Zhang D."/>
            <person name="Sun W.-H."/>
            <person name="Liu D.-K."/>
            <person name="Li Y."/>
            <person name="Chen G.-Z."/>
            <person name="Liu X.-D."/>
            <person name="Liao X.-Y."/>
            <person name="Jiang Y.-T."/>
            <person name="Yu X."/>
            <person name="Hao Y."/>
            <person name="Huang J."/>
            <person name="Zhao X.-W."/>
            <person name="Ke S."/>
            <person name="Chen Y.-Y."/>
            <person name="Wu W.-L."/>
            <person name="Hsu J.-L."/>
            <person name="Lin Y.-F."/>
            <person name="Huang M.-D."/>
            <person name="Li C.-Y."/>
            <person name="Huang L."/>
            <person name="Wang Z.-W."/>
            <person name="Zhao X."/>
            <person name="Zhong W.-Y."/>
            <person name="Peng D.-H."/>
            <person name="Ahmad S."/>
            <person name="Lan S."/>
            <person name="Zhang J.-S."/>
            <person name="Tsai W.-C."/>
            <person name="Van De Peer Y."/>
            <person name="Liu Z.-J."/>
        </authorList>
    </citation>
    <scope>NUCLEOTIDE SEQUENCE</scope>
    <source>
        <strain evidence="1">CP</strain>
        <tissue evidence="1">Leaves</tissue>
    </source>
</reference>
<gene>
    <name evidence="1" type="ORF">QJS10_CPA08g00077</name>
</gene>
<accession>A0AAV9E8Q5</accession>
<dbReference type="AlphaFoldDB" id="A0AAV9E8Q5"/>
<evidence type="ECO:0000313" key="2">
    <source>
        <dbReference type="Proteomes" id="UP001180020"/>
    </source>
</evidence>
<organism evidence="1 2">
    <name type="scientific">Acorus calamus</name>
    <name type="common">Sweet flag</name>
    <dbReference type="NCBI Taxonomy" id="4465"/>
    <lineage>
        <taxon>Eukaryota</taxon>
        <taxon>Viridiplantae</taxon>
        <taxon>Streptophyta</taxon>
        <taxon>Embryophyta</taxon>
        <taxon>Tracheophyta</taxon>
        <taxon>Spermatophyta</taxon>
        <taxon>Magnoliopsida</taxon>
        <taxon>Liliopsida</taxon>
        <taxon>Acoraceae</taxon>
        <taxon>Acorus</taxon>
    </lineage>
</organism>
<name>A0AAV9E8Q5_ACOCL</name>
<comment type="caution">
    <text evidence="1">The sequence shown here is derived from an EMBL/GenBank/DDBJ whole genome shotgun (WGS) entry which is preliminary data.</text>
</comment>
<reference evidence="1" key="1">
    <citation type="journal article" date="2023" name="Nat. Commun.">
        <title>Diploid and tetraploid genomes of Acorus and the evolution of monocots.</title>
        <authorList>
            <person name="Ma L."/>
            <person name="Liu K.W."/>
            <person name="Li Z."/>
            <person name="Hsiao Y.Y."/>
            <person name="Qi Y."/>
            <person name="Fu T."/>
            <person name="Tang G.D."/>
            <person name="Zhang D."/>
            <person name="Sun W.H."/>
            <person name="Liu D.K."/>
            <person name="Li Y."/>
            <person name="Chen G.Z."/>
            <person name="Liu X.D."/>
            <person name="Liao X.Y."/>
            <person name="Jiang Y.T."/>
            <person name="Yu X."/>
            <person name="Hao Y."/>
            <person name="Huang J."/>
            <person name="Zhao X.W."/>
            <person name="Ke S."/>
            <person name="Chen Y.Y."/>
            <person name="Wu W.L."/>
            <person name="Hsu J.L."/>
            <person name="Lin Y.F."/>
            <person name="Huang M.D."/>
            <person name="Li C.Y."/>
            <person name="Huang L."/>
            <person name="Wang Z.W."/>
            <person name="Zhao X."/>
            <person name="Zhong W.Y."/>
            <person name="Peng D.H."/>
            <person name="Ahmad S."/>
            <person name="Lan S."/>
            <person name="Zhang J.S."/>
            <person name="Tsai W.C."/>
            <person name="Van de Peer Y."/>
            <person name="Liu Z.J."/>
        </authorList>
    </citation>
    <scope>NUCLEOTIDE SEQUENCE</scope>
    <source>
        <strain evidence="1">CP</strain>
    </source>
</reference>
<keyword evidence="2" id="KW-1185">Reference proteome</keyword>
<dbReference type="EMBL" id="JAUJYO010000008">
    <property type="protein sequence ID" value="KAK1310146.1"/>
    <property type="molecule type" value="Genomic_DNA"/>
</dbReference>